<evidence type="ECO:0000256" key="2">
    <source>
        <dbReference type="SAM" id="MobiDB-lite"/>
    </source>
</evidence>
<reference evidence="5" key="1">
    <citation type="journal article" date="2019" name="Int. J. Syst. Evol. Microbiol.">
        <title>The Global Catalogue of Microorganisms (GCM) 10K type strain sequencing project: providing services to taxonomists for standard genome sequencing and annotation.</title>
        <authorList>
            <consortium name="The Broad Institute Genomics Platform"/>
            <consortium name="The Broad Institute Genome Sequencing Center for Infectious Disease"/>
            <person name="Wu L."/>
            <person name="Ma J."/>
        </authorList>
    </citation>
    <scope>NUCLEOTIDE SEQUENCE [LARGE SCALE GENOMIC DNA]</scope>
    <source>
        <strain evidence="5">NBRC 111981</strain>
    </source>
</reference>
<dbReference type="GO" id="GO:0016740">
    <property type="term" value="F:transferase activity"/>
    <property type="evidence" value="ECO:0007669"/>
    <property type="project" value="UniProtKB-KW"/>
</dbReference>
<feature type="compositionally biased region" description="Polar residues" evidence="2">
    <location>
        <begin position="148"/>
        <end position="162"/>
    </location>
</feature>
<comment type="catalytic activity">
    <reaction evidence="1">
        <text>L-tyrosyl-[protein] + ATP = O-(5'-adenylyl)-L-tyrosyl-[protein] + diphosphate</text>
        <dbReference type="Rhea" id="RHEA:54288"/>
        <dbReference type="Rhea" id="RHEA-COMP:10136"/>
        <dbReference type="Rhea" id="RHEA-COMP:13846"/>
        <dbReference type="ChEBI" id="CHEBI:30616"/>
        <dbReference type="ChEBI" id="CHEBI:33019"/>
        <dbReference type="ChEBI" id="CHEBI:46858"/>
        <dbReference type="ChEBI" id="CHEBI:83624"/>
        <dbReference type="EC" id="2.7.7.108"/>
    </reaction>
</comment>
<dbReference type="Pfam" id="PF13784">
    <property type="entry name" value="Fic_N"/>
    <property type="match status" value="1"/>
</dbReference>
<evidence type="ECO:0000256" key="1">
    <source>
        <dbReference type="PIRNR" id="PIRNR038925"/>
    </source>
</evidence>
<dbReference type="Gene3D" id="1.10.3290.10">
    <property type="entry name" value="Fido-like domain"/>
    <property type="match status" value="1"/>
</dbReference>
<dbReference type="EC" id="2.7.7.108" evidence="1"/>
<feature type="region of interest" description="Disordered" evidence="2">
    <location>
        <begin position="148"/>
        <end position="176"/>
    </location>
</feature>
<dbReference type="InterPro" id="IPR025758">
    <property type="entry name" value="Fic/DOC_N"/>
</dbReference>
<dbReference type="PIRSF" id="PIRSF038925">
    <property type="entry name" value="AMP-prot_trans"/>
    <property type="match status" value="1"/>
</dbReference>
<dbReference type="SUPFAM" id="SSF140931">
    <property type="entry name" value="Fic-like"/>
    <property type="match status" value="1"/>
</dbReference>
<comment type="caution">
    <text evidence="4">The sequence shown here is derived from an EMBL/GenBank/DDBJ whole genome shotgun (WGS) entry which is preliminary data.</text>
</comment>
<dbReference type="InterPro" id="IPR003812">
    <property type="entry name" value="Fido"/>
</dbReference>
<protein>
    <recommendedName>
        <fullName evidence="1">Protein adenylyltransferase</fullName>
        <ecNumber evidence="1">2.7.7.108</ecNumber>
    </recommendedName>
    <alternativeName>
        <fullName evidence="1">AMPylator</fullName>
    </alternativeName>
</protein>
<comment type="catalytic activity">
    <reaction evidence="1">
        <text>L-threonyl-[protein] + ATP = 3-O-(5'-adenylyl)-L-threonyl-[protein] + diphosphate</text>
        <dbReference type="Rhea" id="RHEA:54292"/>
        <dbReference type="Rhea" id="RHEA-COMP:11060"/>
        <dbReference type="Rhea" id="RHEA-COMP:13847"/>
        <dbReference type="ChEBI" id="CHEBI:30013"/>
        <dbReference type="ChEBI" id="CHEBI:30616"/>
        <dbReference type="ChEBI" id="CHEBI:33019"/>
        <dbReference type="ChEBI" id="CHEBI:138113"/>
        <dbReference type="EC" id="2.7.7.108"/>
    </reaction>
</comment>
<dbReference type="RefSeq" id="WP_284334305.1">
    <property type="nucleotide sequence ID" value="NZ_BSOA01000052.1"/>
</dbReference>
<dbReference type="PROSITE" id="PS51459">
    <property type="entry name" value="FIDO"/>
    <property type="match status" value="1"/>
</dbReference>
<keyword evidence="5" id="KW-1185">Reference proteome</keyword>
<dbReference type="PANTHER" id="PTHR13504:SF38">
    <property type="entry name" value="FIDO DOMAIN-CONTAINING PROTEIN"/>
    <property type="match status" value="1"/>
</dbReference>
<sequence>MDRATGKYVTSIVGGENVEAFLPFSLPPTDPKLHPASYQGNAAAEQSLGRLKAMTGLVASGEWLIYSAIRKEALLTSQIEGTQATLTDLLDEEAGIQVAHSSDVGDVTNYLRAFEYVRGELTSGNGLPISTRLLCNAHRILMQSVRGNTKQPGEVRTSQNWIGGTRPGNAVHIPPPHQEVPRLLGELENYIHRKYEGSADLPPLVRIALIHAQFETIHPFLDGNGRIGRLLIAALLEDWKILPQPLLYVSGQLKAHQAEYYRHLSNIRANGDWEGWVAFFLECTTQASENALANIINIATLIAEDRKKVMLAEGGTVQSIRLFESLPTMPRLTMDRAARALEVTYPTAAAAVKLLEQAGILVETTGKKRGQEFSYKGYIDLLKN</sequence>
<evidence type="ECO:0000313" key="4">
    <source>
        <dbReference type="EMBL" id="GLQ90890.1"/>
    </source>
</evidence>
<dbReference type="Proteomes" id="UP001156627">
    <property type="component" value="Unassembled WGS sequence"/>
</dbReference>
<dbReference type="InterPro" id="IPR036597">
    <property type="entry name" value="Fido-like_dom_sf"/>
</dbReference>
<keyword evidence="1" id="KW-0548">Nucleotidyltransferase</keyword>
<comment type="subunit">
    <text evidence="1">Homodimer.</text>
</comment>
<keyword evidence="1" id="KW-0067">ATP-binding</keyword>
<dbReference type="InterPro" id="IPR026287">
    <property type="entry name" value="SoFic-like"/>
</dbReference>
<dbReference type="PANTHER" id="PTHR13504">
    <property type="entry name" value="FIDO DOMAIN-CONTAINING PROTEIN DDB_G0283145"/>
    <property type="match status" value="1"/>
</dbReference>
<evidence type="ECO:0000313" key="5">
    <source>
        <dbReference type="Proteomes" id="UP001156627"/>
    </source>
</evidence>
<comment type="function">
    <text evidence="1">Adenylyltransferase that mediates the addition of adenosine 5'-monophosphate (AMP) to specific residues of target proteins.</text>
</comment>
<proteinExistence type="predicted"/>
<name>A0ABQ5XGR1_9GAMM</name>
<gene>
    <name evidence="4" type="ORF">GCM10007898_44660</name>
</gene>
<dbReference type="InterPro" id="IPR040198">
    <property type="entry name" value="Fido_containing"/>
</dbReference>
<evidence type="ECO:0000259" key="3">
    <source>
        <dbReference type="PROSITE" id="PS51459"/>
    </source>
</evidence>
<keyword evidence="1 4" id="KW-0808">Transferase</keyword>
<dbReference type="Pfam" id="PF02661">
    <property type="entry name" value="Fic"/>
    <property type="match status" value="1"/>
</dbReference>
<organism evidence="4 5">
    <name type="scientific">Dyella flagellata</name>
    <dbReference type="NCBI Taxonomy" id="1867833"/>
    <lineage>
        <taxon>Bacteria</taxon>
        <taxon>Pseudomonadati</taxon>
        <taxon>Pseudomonadota</taxon>
        <taxon>Gammaproteobacteria</taxon>
        <taxon>Lysobacterales</taxon>
        <taxon>Rhodanobacteraceae</taxon>
        <taxon>Dyella</taxon>
    </lineage>
</organism>
<keyword evidence="1" id="KW-0547">Nucleotide-binding</keyword>
<dbReference type="EMBL" id="BSOA01000052">
    <property type="protein sequence ID" value="GLQ90890.1"/>
    <property type="molecule type" value="Genomic_DNA"/>
</dbReference>
<accession>A0ABQ5XGR1</accession>
<feature type="domain" description="Fido" evidence="3">
    <location>
        <begin position="129"/>
        <end position="282"/>
    </location>
</feature>